<reference evidence="1 2" key="1">
    <citation type="submission" date="2017-04" db="EMBL/GenBank/DDBJ databases">
        <authorList>
            <person name="Afonso C.L."/>
            <person name="Miller P.J."/>
            <person name="Scott M.A."/>
            <person name="Spackman E."/>
            <person name="Goraichik I."/>
            <person name="Dimitrov K.M."/>
            <person name="Suarez D.L."/>
            <person name="Swayne D.E."/>
        </authorList>
    </citation>
    <scope>NUCLEOTIDE SEQUENCE [LARGE SCALE GENOMIC DNA]</scope>
    <source>
        <strain evidence="1 2">11</strain>
    </source>
</reference>
<keyword evidence="2" id="KW-1185">Reference proteome</keyword>
<dbReference type="AlphaFoldDB" id="A0A1X7J065"/>
<dbReference type="STRING" id="1852522.SAMN06295960_1002"/>
<sequence>MTKAYEQDIKRISDAITSIKVTFQRPNVYFNVHMDNEPSAEVVQAVLSRTQAFTTVENISAIADAVNWGIEISEVHLSIRLNKADVPAYHYMTSYFKTSDASNYSAENIDAYSTWHEVVHSS</sequence>
<dbReference type="Proteomes" id="UP000193834">
    <property type="component" value="Unassembled WGS sequence"/>
</dbReference>
<evidence type="ECO:0000313" key="1">
    <source>
        <dbReference type="EMBL" id="SMG20155.1"/>
    </source>
</evidence>
<accession>A0A1X7J065</accession>
<dbReference type="OrthoDB" id="2652064at2"/>
<dbReference type="RefSeq" id="WP_139829135.1">
    <property type="nucleotide sequence ID" value="NZ_FXAZ01000001.1"/>
</dbReference>
<proteinExistence type="predicted"/>
<evidence type="ECO:0000313" key="2">
    <source>
        <dbReference type="Proteomes" id="UP000193834"/>
    </source>
</evidence>
<organism evidence="1 2">
    <name type="scientific">Paenibacillus aquistagni</name>
    <dbReference type="NCBI Taxonomy" id="1852522"/>
    <lineage>
        <taxon>Bacteria</taxon>
        <taxon>Bacillati</taxon>
        <taxon>Bacillota</taxon>
        <taxon>Bacilli</taxon>
        <taxon>Bacillales</taxon>
        <taxon>Paenibacillaceae</taxon>
        <taxon>Paenibacillus</taxon>
    </lineage>
</organism>
<name>A0A1X7J065_9BACL</name>
<gene>
    <name evidence="1" type="ORF">SAMN06295960_1002</name>
</gene>
<dbReference type="EMBL" id="FXAZ01000001">
    <property type="protein sequence ID" value="SMG20155.1"/>
    <property type="molecule type" value="Genomic_DNA"/>
</dbReference>
<protein>
    <submittedName>
        <fullName evidence="1">Uncharacterized protein</fullName>
    </submittedName>
</protein>